<dbReference type="PANTHER" id="PTHR21522">
    <property type="entry name" value="PROTON CHANNEL OTOP"/>
    <property type="match status" value="1"/>
</dbReference>
<evidence type="ECO:0000313" key="12">
    <source>
        <dbReference type="EMBL" id="CAG9762035.1"/>
    </source>
</evidence>
<feature type="transmembrane region" description="Helical" evidence="11">
    <location>
        <begin position="186"/>
        <end position="207"/>
    </location>
</feature>
<feature type="transmembrane region" description="Helical" evidence="11">
    <location>
        <begin position="382"/>
        <end position="402"/>
    </location>
</feature>
<keyword evidence="8" id="KW-0406">Ion transport</keyword>
<keyword evidence="3" id="KW-0813">Transport</keyword>
<dbReference type="InterPro" id="IPR004878">
    <property type="entry name" value="Otopetrin"/>
</dbReference>
<keyword evidence="6" id="KW-0375">Hydrogen ion transport</keyword>
<evidence type="ECO:0000256" key="1">
    <source>
        <dbReference type="ARBA" id="ARBA00004651"/>
    </source>
</evidence>
<comment type="subcellular location">
    <subcellularLocation>
        <location evidence="1">Cell membrane</location>
        <topology evidence="1">Multi-pass membrane protein</topology>
    </subcellularLocation>
</comment>
<evidence type="ECO:0000313" key="13">
    <source>
        <dbReference type="Proteomes" id="UP001152799"/>
    </source>
</evidence>
<dbReference type="PANTHER" id="PTHR21522:SF30">
    <property type="entry name" value="GH01206P"/>
    <property type="match status" value="1"/>
</dbReference>
<feature type="transmembrane region" description="Helical" evidence="11">
    <location>
        <begin position="285"/>
        <end position="305"/>
    </location>
</feature>
<evidence type="ECO:0000256" key="4">
    <source>
        <dbReference type="ARBA" id="ARBA00022475"/>
    </source>
</evidence>
<dbReference type="OrthoDB" id="6429739at2759"/>
<reference evidence="12" key="1">
    <citation type="submission" date="2022-01" db="EMBL/GenBank/DDBJ databases">
        <authorList>
            <person name="King R."/>
        </authorList>
    </citation>
    <scope>NUCLEOTIDE SEQUENCE</scope>
</reference>
<evidence type="ECO:0000256" key="5">
    <source>
        <dbReference type="ARBA" id="ARBA00022692"/>
    </source>
</evidence>
<keyword evidence="13" id="KW-1185">Reference proteome</keyword>
<evidence type="ECO:0000256" key="8">
    <source>
        <dbReference type="ARBA" id="ARBA00023065"/>
    </source>
</evidence>
<sequence>MDTVHEENRRKVGFAKCNHNDDISEDDEPIGAEEIVPSKSTRSPTTQTMEYCFLHPPQLTITDTDAQLNSNNCDCAYSGDSSIVSSRRPSAIIAALRRPSQTVALSAAHAVMNQRRYLLGLLNDSSTQSLKRGDSKFDKIKMRFANKLEKTGFTVIVSALYAKMLVVMGIAFPITEVLSAKVQPFYYQAFYLYLYLGSILFITYEYISFMKERAVNDLIKNIQFPERGEFLTKPNPTKPAKKYGSFFLRLGAVAFGIGSMVYSGLEFGRYFELRNIPECNYTSLQAITPAIRMILTLLQVQFIFLNQKDVELDRHKIISRFGLMHMIAMNVCEWLHVIVEETKHEIMHLSGHHKNNGNFTNVSFQCPEGELMGALVNNASPFLFPCTIEYSLICAVILFEMWKHIKQEQEHNDKEHEKKHKHKTDDLGSNNGGYHFTIDCSNSYKGLFAGILIIVLTIISLVMFFVLTAKKHDEDSENNYAETEVNIVELVLYVITTIAVLVAMFKLRNLKYERKLGKEGMSLDVMLLSLAQVGMFIYSMFSIIGWYFTMEGRTPVGLVAEIFSFTQTVLQTMFVLDAWWKRCKNLSQAKSKPGRELIIFLMISNLAMWSINTLEKNKAEFRPTHLNFFGDWGWTIITHISMPLAIFYRFHSTICLFEVWKTVYKIKSNFKNPLFPVSM</sequence>
<comment type="similarity">
    <text evidence="2">Belongs to the otopetrin family.</text>
</comment>
<feature type="transmembrane region" description="Helical" evidence="11">
    <location>
        <begin position="151"/>
        <end position="174"/>
    </location>
</feature>
<gene>
    <name evidence="12" type="ORF">CEUTPL_LOCUS2723</name>
</gene>
<organism evidence="12 13">
    <name type="scientific">Ceutorhynchus assimilis</name>
    <name type="common">cabbage seed weevil</name>
    <dbReference type="NCBI Taxonomy" id="467358"/>
    <lineage>
        <taxon>Eukaryota</taxon>
        <taxon>Metazoa</taxon>
        <taxon>Ecdysozoa</taxon>
        <taxon>Arthropoda</taxon>
        <taxon>Hexapoda</taxon>
        <taxon>Insecta</taxon>
        <taxon>Pterygota</taxon>
        <taxon>Neoptera</taxon>
        <taxon>Endopterygota</taxon>
        <taxon>Coleoptera</taxon>
        <taxon>Polyphaga</taxon>
        <taxon>Cucujiformia</taxon>
        <taxon>Curculionidae</taxon>
        <taxon>Ceutorhynchinae</taxon>
        <taxon>Ceutorhynchus</taxon>
    </lineage>
</organism>
<evidence type="ECO:0000256" key="2">
    <source>
        <dbReference type="ARBA" id="ARBA00006513"/>
    </source>
</evidence>
<dbReference type="Pfam" id="PF03189">
    <property type="entry name" value="Otopetrin"/>
    <property type="match status" value="2"/>
</dbReference>
<keyword evidence="5 11" id="KW-0812">Transmembrane</keyword>
<feature type="transmembrane region" description="Helical" evidence="11">
    <location>
        <begin position="246"/>
        <end position="265"/>
    </location>
</feature>
<keyword evidence="9 11" id="KW-0472">Membrane</keyword>
<feature type="transmembrane region" description="Helical" evidence="11">
    <location>
        <begin position="447"/>
        <end position="467"/>
    </location>
</feature>
<keyword evidence="10" id="KW-0407">Ion channel</keyword>
<evidence type="ECO:0008006" key="14">
    <source>
        <dbReference type="Google" id="ProtNLM"/>
    </source>
</evidence>
<feature type="transmembrane region" description="Helical" evidence="11">
    <location>
        <begin position="525"/>
        <end position="548"/>
    </location>
</feature>
<protein>
    <recommendedName>
        <fullName evidence="14">Otopetrin-2</fullName>
    </recommendedName>
</protein>
<dbReference type="EMBL" id="OU892287">
    <property type="protein sequence ID" value="CAG9762035.1"/>
    <property type="molecule type" value="Genomic_DNA"/>
</dbReference>
<evidence type="ECO:0000256" key="11">
    <source>
        <dbReference type="SAM" id="Phobius"/>
    </source>
</evidence>
<feature type="transmembrane region" description="Helical" evidence="11">
    <location>
        <begin position="597"/>
        <end position="614"/>
    </location>
</feature>
<feature type="transmembrane region" description="Helical" evidence="11">
    <location>
        <begin position="317"/>
        <end position="339"/>
    </location>
</feature>
<keyword evidence="7 11" id="KW-1133">Transmembrane helix</keyword>
<dbReference type="GO" id="GO:0005886">
    <property type="term" value="C:plasma membrane"/>
    <property type="evidence" value="ECO:0007669"/>
    <property type="project" value="UniProtKB-SubCell"/>
</dbReference>
<dbReference type="GO" id="GO:0015252">
    <property type="term" value="F:proton channel activity"/>
    <property type="evidence" value="ECO:0007669"/>
    <property type="project" value="InterPro"/>
</dbReference>
<evidence type="ECO:0000256" key="7">
    <source>
        <dbReference type="ARBA" id="ARBA00022989"/>
    </source>
</evidence>
<evidence type="ECO:0000256" key="9">
    <source>
        <dbReference type="ARBA" id="ARBA00023136"/>
    </source>
</evidence>
<name>A0A9N9QA79_9CUCU</name>
<feature type="transmembrane region" description="Helical" evidence="11">
    <location>
        <begin position="554"/>
        <end position="576"/>
    </location>
</feature>
<dbReference type="AlphaFoldDB" id="A0A9N9QA79"/>
<evidence type="ECO:0000256" key="10">
    <source>
        <dbReference type="ARBA" id="ARBA00023303"/>
    </source>
</evidence>
<feature type="transmembrane region" description="Helical" evidence="11">
    <location>
        <begin position="634"/>
        <end position="657"/>
    </location>
</feature>
<evidence type="ECO:0000256" key="3">
    <source>
        <dbReference type="ARBA" id="ARBA00022448"/>
    </source>
</evidence>
<evidence type="ECO:0000256" key="6">
    <source>
        <dbReference type="ARBA" id="ARBA00022781"/>
    </source>
</evidence>
<accession>A0A9N9QA79</accession>
<keyword evidence="4" id="KW-1003">Cell membrane</keyword>
<feature type="transmembrane region" description="Helical" evidence="11">
    <location>
        <begin position="487"/>
        <end position="505"/>
    </location>
</feature>
<proteinExistence type="inferred from homology"/>
<dbReference type="Proteomes" id="UP001152799">
    <property type="component" value="Chromosome 11"/>
</dbReference>